<gene>
    <name evidence="4" type="ORF">D3868_14845</name>
    <name evidence="3" type="ORF">SIM66_10495</name>
</gene>
<dbReference type="KEGG" id="abf:AMK58_14685"/>
<dbReference type="RefSeq" id="WP_035677230.1">
    <property type="nucleotide sequence ID" value="NZ_CP012915.1"/>
</dbReference>
<sequence length="61" mass="6360">MRRPLLILATAVVALTLAGCGKKPSFVDPPQGKAADKFPGTYPNPKTDPKPGQPSSGARFP</sequence>
<reference evidence="3 6" key="2">
    <citation type="submission" date="2023-11" db="EMBL/GenBank/DDBJ databases">
        <title>MicrobeMod: A computational toolkit for identifying prokaryotic methylation and restriction-modification with nanopore sequencing.</title>
        <authorList>
            <person name="Crits-Christoph A."/>
            <person name="Kang S.C."/>
            <person name="Lee H."/>
            <person name="Ostrov N."/>
        </authorList>
    </citation>
    <scope>NUCLEOTIDE SEQUENCE [LARGE SCALE GENOMIC DNA]</scope>
    <source>
        <strain evidence="3 6">ATCC 29145</strain>
    </source>
</reference>
<dbReference type="EMBL" id="CP032340">
    <property type="protein sequence ID" value="QCO10386.1"/>
    <property type="molecule type" value="Genomic_DNA"/>
</dbReference>
<evidence type="ECO:0000256" key="2">
    <source>
        <dbReference type="SAM" id="SignalP"/>
    </source>
</evidence>
<accession>A0A0P0ECM7</accession>
<feature type="chain" id="PRO_5030012603" description="Lipoprotein" evidence="2">
    <location>
        <begin position="19"/>
        <end position="61"/>
    </location>
</feature>
<dbReference type="Proteomes" id="UP000298774">
    <property type="component" value="Plasmid p1"/>
</dbReference>
<geneLocation type="plasmid" evidence="4 5">
    <name>p1</name>
</geneLocation>
<feature type="region of interest" description="Disordered" evidence="1">
    <location>
        <begin position="21"/>
        <end position="61"/>
    </location>
</feature>
<evidence type="ECO:0000313" key="6">
    <source>
        <dbReference type="Proteomes" id="UP001277471"/>
    </source>
</evidence>
<feature type="signal peptide" evidence="2">
    <location>
        <begin position="1"/>
        <end position="18"/>
    </location>
</feature>
<dbReference type="PROSITE" id="PS51257">
    <property type="entry name" value="PROKAR_LIPOPROTEIN"/>
    <property type="match status" value="1"/>
</dbReference>
<reference evidence="4 5" key="1">
    <citation type="submission" date="2018-09" db="EMBL/GenBank/DDBJ databases">
        <title>Whole genome based analysis of evolution and adaptive divergence in Indian and Brazilian strains of Azospirillum brasilense.</title>
        <authorList>
            <person name="Singh C."/>
            <person name="Tripathi A.K."/>
        </authorList>
    </citation>
    <scope>NUCLEOTIDE SEQUENCE [LARGE SCALE GENOMIC DNA]</scope>
    <source>
        <strain evidence="4 5">MTCC4038</strain>
        <plasmid evidence="4 5">p1</plasmid>
    </source>
</reference>
<keyword evidence="4" id="KW-0614">Plasmid</keyword>
<dbReference type="AlphaFoldDB" id="A0A0P0ECM7"/>
<dbReference type="GeneID" id="56452797"/>
<evidence type="ECO:0000313" key="4">
    <source>
        <dbReference type="EMBL" id="QCO10386.1"/>
    </source>
</evidence>
<keyword evidence="2" id="KW-0732">Signal</keyword>
<name>A0A0P0ECM7_AZOBR</name>
<keyword evidence="6" id="KW-1185">Reference proteome</keyword>
<evidence type="ECO:0000313" key="5">
    <source>
        <dbReference type="Proteomes" id="UP000298774"/>
    </source>
</evidence>
<proteinExistence type="predicted"/>
<dbReference type="EMBL" id="JAWXYC010000003">
    <property type="protein sequence ID" value="MDX5951619.1"/>
    <property type="molecule type" value="Genomic_DNA"/>
</dbReference>
<evidence type="ECO:0008006" key="7">
    <source>
        <dbReference type="Google" id="ProtNLM"/>
    </source>
</evidence>
<evidence type="ECO:0000256" key="1">
    <source>
        <dbReference type="SAM" id="MobiDB-lite"/>
    </source>
</evidence>
<protein>
    <recommendedName>
        <fullName evidence="7">Lipoprotein</fullName>
    </recommendedName>
</protein>
<dbReference type="Proteomes" id="UP001277471">
    <property type="component" value="Unassembled WGS sequence"/>
</dbReference>
<evidence type="ECO:0000313" key="3">
    <source>
        <dbReference type="EMBL" id="MDX5951619.1"/>
    </source>
</evidence>
<organism evidence="4 5">
    <name type="scientific">Azospirillum brasilense</name>
    <dbReference type="NCBI Taxonomy" id="192"/>
    <lineage>
        <taxon>Bacteria</taxon>
        <taxon>Pseudomonadati</taxon>
        <taxon>Pseudomonadota</taxon>
        <taxon>Alphaproteobacteria</taxon>
        <taxon>Rhodospirillales</taxon>
        <taxon>Azospirillaceae</taxon>
        <taxon>Azospirillum</taxon>
    </lineage>
</organism>